<evidence type="ECO:0000259" key="1">
    <source>
        <dbReference type="Pfam" id="PF13439"/>
    </source>
</evidence>
<organism evidence="2 3">
    <name type="scientific">Mucilaginibacter panaciglaebae</name>
    <dbReference type="NCBI Taxonomy" id="502331"/>
    <lineage>
        <taxon>Bacteria</taxon>
        <taxon>Pseudomonadati</taxon>
        <taxon>Bacteroidota</taxon>
        <taxon>Sphingobacteriia</taxon>
        <taxon>Sphingobacteriales</taxon>
        <taxon>Sphingobacteriaceae</taxon>
        <taxon>Mucilaginibacter</taxon>
    </lineage>
</organism>
<dbReference type="InterPro" id="IPR028098">
    <property type="entry name" value="Glyco_trans_4-like_N"/>
</dbReference>
<dbReference type="EMBL" id="BAABCV010000004">
    <property type="protein sequence ID" value="GAA4092883.1"/>
    <property type="molecule type" value="Genomic_DNA"/>
</dbReference>
<sequence>MKKVIMLATYFPPAGGISTFRITKFVKFLPQFNWQPVVLTVNEESYRECEFLIDGTLLKDVADNLIIYRTGLAKEPVFLKSLRKGLPTRWLKPLFAIIGEVIKKEKPALLFATGDPFFPLLVAPFAKRRYGINYVIDLRDPWKLAVMDNPIKGIKGKIFQPLNNFLEPRVLKKASKIIVVSEKMAQDYREAYPQRNPDDFIVIPNGYDPDDYDAISPASFDDFTFTYAGKFLSGKSFRDPTPFLQAMKILRDRGIKVIFRYVGPVNPEVNNIVAQTGVSDQFQSTGYLSYHDTISNMKGSDVLLLIGSGQETEQTGKIFDYLGCKRPILALAGQKGGIADVVNGIEETTLIENKDPLHIADAIEKIYNKRSKQPVERTNIDKFLRSSLTGELTKVFDSVLQKQQ</sequence>
<keyword evidence="3" id="KW-1185">Reference proteome</keyword>
<comment type="caution">
    <text evidence="2">The sequence shown here is derived from an EMBL/GenBank/DDBJ whole genome shotgun (WGS) entry which is preliminary data.</text>
</comment>
<dbReference type="Pfam" id="PF13439">
    <property type="entry name" value="Glyco_transf_4"/>
    <property type="match status" value="1"/>
</dbReference>
<dbReference type="PANTHER" id="PTHR12526">
    <property type="entry name" value="GLYCOSYLTRANSFERASE"/>
    <property type="match status" value="1"/>
</dbReference>
<feature type="domain" description="Glycosyltransferase subfamily 4-like N-terminal" evidence="1">
    <location>
        <begin position="92"/>
        <end position="210"/>
    </location>
</feature>
<evidence type="ECO:0000313" key="2">
    <source>
        <dbReference type="EMBL" id="GAA4092883.1"/>
    </source>
</evidence>
<evidence type="ECO:0000313" key="3">
    <source>
        <dbReference type="Proteomes" id="UP001500841"/>
    </source>
</evidence>
<dbReference type="Pfam" id="PF13692">
    <property type="entry name" value="Glyco_trans_1_4"/>
    <property type="match status" value="1"/>
</dbReference>
<dbReference type="Gene3D" id="3.40.50.2000">
    <property type="entry name" value="Glycogen Phosphorylase B"/>
    <property type="match status" value="2"/>
</dbReference>
<gene>
    <name evidence="2" type="ORF">GCM10022392_14090</name>
</gene>
<protein>
    <submittedName>
        <fullName evidence="2">Glycosyltransferase family 4 protein</fullName>
    </submittedName>
</protein>
<proteinExistence type="predicted"/>
<dbReference type="Proteomes" id="UP001500841">
    <property type="component" value="Unassembled WGS sequence"/>
</dbReference>
<dbReference type="SUPFAM" id="SSF53756">
    <property type="entry name" value="UDP-Glycosyltransferase/glycogen phosphorylase"/>
    <property type="match status" value="1"/>
</dbReference>
<reference evidence="3" key="1">
    <citation type="journal article" date="2019" name="Int. J. Syst. Evol. Microbiol.">
        <title>The Global Catalogue of Microorganisms (GCM) 10K type strain sequencing project: providing services to taxonomists for standard genome sequencing and annotation.</title>
        <authorList>
            <consortium name="The Broad Institute Genomics Platform"/>
            <consortium name="The Broad Institute Genome Sequencing Center for Infectious Disease"/>
            <person name="Wu L."/>
            <person name="Ma J."/>
        </authorList>
    </citation>
    <scope>NUCLEOTIDE SEQUENCE [LARGE SCALE GENOMIC DNA]</scope>
    <source>
        <strain evidence="3">JCM 17085</strain>
    </source>
</reference>
<dbReference type="RefSeq" id="WP_345102246.1">
    <property type="nucleotide sequence ID" value="NZ_BAABCV010000004.1"/>
</dbReference>
<accession>A0ABP7WP89</accession>
<name>A0ABP7WP89_9SPHI</name>